<dbReference type="InterPro" id="IPR035952">
    <property type="entry name" value="Rhomboid-like_sf"/>
</dbReference>
<evidence type="ECO:0008006" key="8">
    <source>
        <dbReference type="Google" id="ProtNLM"/>
    </source>
</evidence>
<evidence type="ECO:0000256" key="1">
    <source>
        <dbReference type="ARBA" id="ARBA00004141"/>
    </source>
</evidence>
<evidence type="ECO:0000313" key="7">
    <source>
        <dbReference type="Proteomes" id="UP000759131"/>
    </source>
</evidence>
<reference evidence="6" key="1">
    <citation type="submission" date="2020-11" db="EMBL/GenBank/DDBJ databases">
        <authorList>
            <person name="Tran Van P."/>
        </authorList>
    </citation>
    <scope>NUCLEOTIDE SEQUENCE</scope>
</reference>
<accession>A0A7R9KYT2</accession>
<evidence type="ECO:0000313" key="6">
    <source>
        <dbReference type="EMBL" id="CAD7631611.1"/>
    </source>
</evidence>
<evidence type="ECO:0000256" key="3">
    <source>
        <dbReference type="ARBA" id="ARBA00022989"/>
    </source>
</evidence>
<organism evidence="6">
    <name type="scientific">Medioppia subpectinata</name>
    <dbReference type="NCBI Taxonomy" id="1979941"/>
    <lineage>
        <taxon>Eukaryota</taxon>
        <taxon>Metazoa</taxon>
        <taxon>Ecdysozoa</taxon>
        <taxon>Arthropoda</taxon>
        <taxon>Chelicerata</taxon>
        <taxon>Arachnida</taxon>
        <taxon>Acari</taxon>
        <taxon>Acariformes</taxon>
        <taxon>Sarcoptiformes</taxon>
        <taxon>Oribatida</taxon>
        <taxon>Brachypylina</taxon>
        <taxon>Oppioidea</taxon>
        <taxon>Oppiidae</taxon>
        <taxon>Medioppia</taxon>
    </lineage>
</organism>
<gene>
    <name evidence="6" type="ORF">OSB1V03_LOCUS12020</name>
</gene>
<dbReference type="Gene3D" id="1.20.1540.10">
    <property type="entry name" value="Rhomboid-like"/>
    <property type="match status" value="1"/>
</dbReference>
<dbReference type="GO" id="GO:0005794">
    <property type="term" value="C:Golgi apparatus"/>
    <property type="evidence" value="ECO:0007669"/>
    <property type="project" value="TreeGrafter"/>
</dbReference>
<name>A0A7R9KYT2_9ACAR</name>
<evidence type="ECO:0000256" key="5">
    <source>
        <dbReference type="SAM" id="Phobius"/>
    </source>
</evidence>
<proteinExistence type="predicted"/>
<dbReference type="FunFam" id="1.20.1540.10:FF:000004">
    <property type="entry name" value="Transmembrane protein 115"/>
    <property type="match status" value="1"/>
</dbReference>
<evidence type="ECO:0000256" key="4">
    <source>
        <dbReference type="ARBA" id="ARBA00023136"/>
    </source>
</evidence>
<feature type="transmembrane region" description="Helical" evidence="5">
    <location>
        <begin position="181"/>
        <end position="199"/>
    </location>
</feature>
<keyword evidence="7" id="KW-1185">Reference proteome</keyword>
<dbReference type="SUPFAM" id="SSF144091">
    <property type="entry name" value="Rhomboid-like"/>
    <property type="match status" value="1"/>
</dbReference>
<sequence>RKMWTIVLRNGRYFCSQIGILITKLSPTVQMVSILMILLYLIQLSGDSVVDWLILSPDSVLSVGQWYRVLLSLFTHPFIELHFYMIIIDMISLSLLATLIEPLWGPKEVILFFWLVAIASAFLSCLHYILIYAITTDASQLFATRIHGLSPFCASMAVTVKQMLSQSVLLQTAIGKLKNDDIPLLSLVVALVLYALNLIEGEPVVMFFYGLIVSWIYLRFIQPHEHQRRSPTASIRTQTRGDFSDAFAFHTFFPNVLRPIVAVFADALYGVFVRLGVCPDASAGDQYQTYRLLSERLTSDVSNNHTPRVETL</sequence>
<dbReference type="InterPro" id="IPR013861">
    <property type="entry name" value="TMEM115/Pdh1/Rbl19"/>
</dbReference>
<evidence type="ECO:0000256" key="2">
    <source>
        <dbReference type="ARBA" id="ARBA00022692"/>
    </source>
</evidence>
<dbReference type="PANTHER" id="PTHR13377">
    <property type="entry name" value="PLACENTAL PROTEIN 6"/>
    <property type="match status" value="1"/>
</dbReference>
<dbReference type="Proteomes" id="UP000759131">
    <property type="component" value="Unassembled WGS sequence"/>
</dbReference>
<dbReference type="EMBL" id="CAJPIZ010009714">
    <property type="protein sequence ID" value="CAG2112041.1"/>
    <property type="molecule type" value="Genomic_DNA"/>
</dbReference>
<protein>
    <recommendedName>
        <fullName evidence="8">Transmembrane protein 115</fullName>
    </recommendedName>
</protein>
<dbReference type="PANTHER" id="PTHR13377:SF3">
    <property type="entry name" value="TRANSMEMBRANE PROTEIN 115"/>
    <property type="match status" value="1"/>
</dbReference>
<keyword evidence="3 5" id="KW-1133">Transmembrane helix</keyword>
<keyword evidence="4 5" id="KW-0472">Membrane</keyword>
<feature type="transmembrane region" description="Helical" evidence="5">
    <location>
        <begin position="21"/>
        <end position="42"/>
    </location>
</feature>
<dbReference type="Pfam" id="PF08551">
    <property type="entry name" value="DUF1751"/>
    <property type="match status" value="1"/>
</dbReference>
<comment type="subcellular location">
    <subcellularLocation>
        <location evidence="1">Membrane</location>
        <topology evidence="1">Multi-pass membrane protein</topology>
    </subcellularLocation>
</comment>
<dbReference type="SMART" id="SM01160">
    <property type="entry name" value="DUF1751"/>
    <property type="match status" value="1"/>
</dbReference>
<feature type="transmembrane region" description="Helical" evidence="5">
    <location>
        <begin position="205"/>
        <end position="221"/>
    </location>
</feature>
<feature type="transmembrane region" description="Helical" evidence="5">
    <location>
        <begin position="112"/>
        <end position="135"/>
    </location>
</feature>
<dbReference type="OrthoDB" id="73612at2759"/>
<dbReference type="GO" id="GO:0016020">
    <property type="term" value="C:membrane"/>
    <property type="evidence" value="ECO:0007669"/>
    <property type="project" value="UniProtKB-SubCell"/>
</dbReference>
<keyword evidence="2 5" id="KW-0812">Transmembrane</keyword>
<feature type="transmembrane region" description="Helical" evidence="5">
    <location>
        <begin position="81"/>
        <end position="100"/>
    </location>
</feature>
<dbReference type="AlphaFoldDB" id="A0A7R9KYT2"/>
<dbReference type="GO" id="GO:0006890">
    <property type="term" value="P:retrograde vesicle-mediated transport, Golgi to endoplasmic reticulum"/>
    <property type="evidence" value="ECO:0007669"/>
    <property type="project" value="InterPro"/>
</dbReference>
<feature type="non-terminal residue" evidence="6">
    <location>
        <position position="312"/>
    </location>
</feature>
<dbReference type="EMBL" id="OC864289">
    <property type="protein sequence ID" value="CAD7631611.1"/>
    <property type="molecule type" value="Genomic_DNA"/>
</dbReference>